<keyword evidence="1" id="KW-0812">Transmembrane</keyword>
<sequence length="121" mass="13723">MSNTLNSFETALLTDSIPKYTGKKTPGNSIGVPEVYGYNVITDQDKDILNQGTADHIKRYFDKKQAEHEASTQTVLSAVEIHIKKLDSKYSINNRGFIIKFLVFIIFVVIVWDFATHEKIV</sequence>
<dbReference type="EMBL" id="UPSH01000001">
    <property type="protein sequence ID" value="VBB18457.1"/>
    <property type="molecule type" value="Genomic_DNA"/>
</dbReference>
<gene>
    <name evidence="2" type="ORF">YASMINEVIRUS_920</name>
</gene>
<keyword evidence="1" id="KW-0472">Membrane</keyword>
<protein>
    <submittedName>
        <fullName evidence="2">Uncharacterized protein</fullName>
    </submittedName>
</protein>
<feature type="transmembrane region" description="Helical" evidence="1">
    <location>
        <begin position="97"/>
        <end position="115"/>
    </location>
</feature>
<keyword evidence="3" id="KW-1185">Reference proteome</keyword>
<evidence type="ECO:0000313" key="3">
    <source>
        <dbReference type="Proteomes" id="UP000594342"/>
    </source>
</evidence>
<reference evidence="2 3" key="1">
    <citation type="submission" date="2018-10" db="EMBL/GenBank/DDBJ databases">
        <authorList>
            <consortium name="IHU Genomes"/>
        </authorList>
    </citation>
    <scope>NUCLEOTIDE SEQUENCE [LARGE SCALE GENOMIC DNA]</scope>
    <source>
        <strain evidence="2 3">A1</strain>
    </source>
</reference>
<comment type="caution">
    <text evidence="2">The sequence shown here is derived from an EMBL/GenBank/DDBJ whole genome shotgun (WGS) entry which is preliminary data.</text>
</comment>
<organism evidence="2 3">
    <name type="scientific">Yasminevirus sp. GU-2018</name>
    <dbReference type="NCBI Taxonomy" id="2420051"/>
    <lineage>
        <taxon>Viruses</taxon>
        <taxon>Varidnaviria</taxon>
        <taxon>Bamfordvirae</taxon>
        <taxon>Nucleocytoviricota</taxon>
        <taxon>Megaviricetes</taxon>
        <taxon>Imitervirales</taxon>
        <taxon>Mimiviridae</taxon>
        <taxon>Klosneuvirinae</taxon>
        <taxon>Yasminevirus</taxon>
        <taxon>Yasminevirus saudimassiliense</taxon>
    </lineage>
</organism>
<evidence type="ECO:0000256" key="1">
    <source>
        <dbReference type="SAM" id="Phobius"/>
    </source>
</evidence>
<evidence type="ECO:0000313" key="2">
    <source>
        <dbReference type="EMBL" id="VBB18457.1"/>
    </source>
</evidence>
<name>A0A5K0U945_9VIRU</name>
<accession>A0A5K0U945</accession>
<keyword evidence="1" id="KW-1133">Transmembrane helix</keyword>
<proteinExistence type="predicted"/>
<dbReference type="Proteomes" id="UP000594342">
    <property type="component" value="Unassembled WGS sequence"/>
</dbReference>